<proteinExistence type="predicted"/>
<protein>
    <submittedName>
        <fullName evidence="1">Uncharacterized protein</fullName>
    </submittedName>
</protein>
<dbReference type="AlphaFoldDB" id="A0A941FMD9"/>
<dbReference type="EMBL" id="JAGTPG010000002">
    <property type="protein sequence ID" value="MBR8642892.1"/>
    <property type="molecule type" value="Genomic_DNA"/>
</dbReference>
<evidence type="ECO:0000313" key="1">
    <source>
        <dbReference type="EMBL" id="MBR8642892.1"/>
    </source>
</evidence>
<sequence length="61" mass="5987">MGLLATGPEGLRAGLLATGPEGLRAGLLATGPEGLLCGPVGEVRAEGTRPAQSAKFAPKFG</sequence>
<keyword evidence="2" id="KW-1185">Reference proteome</keyword>
<evidence type="ECO:0000313" key="2">
    <source>
        <dbReference type="Proteomes" id="UP000682308"/>
    </source>
</evidence>
<reference evidence="1 2" key="1">
    <citation type="submission" date="2021-04" db="EMBL/GenBank/DDBJ databases">
        <title>Characterization of the biosynthetic gene cluster of new lipopeptides with antitumor activity in the genome of the marine Streptomyces PHM034.</title>
        <authorList>
            <person name="Ceniceros A."/>
            <person name="Canedo L."/>
            <person name="Mendez C."/>
            <person name="Olano C."/>
            <person name="Schleissner C."/>
            <person name="Cuevas C."/>
            <person name="De La Calle F."/>
            <person name="Salas J.A."/>
        </authorList>
    </citation>
    <scope>NUCLEOTIDE SEQUENCE [LARGE SCALE GENOMIC DNA]</scope>
    <source>
        <strain evidence="1 2">PHM034</strain>
    </source>
</reference>
<organism evidence="1 2">
    <name type="scientific">Streptomyces tuirus</name>
    <dbReference type="NCBI Taxonomy" id="68278"/>
    <lineage>
        <taxon>Bacteria</taxon>
        <taxon>Bacillati</taxon>
        <taxon>Actinomycetota</taxon>
        <taxon>Actinomycetes</taxon>
        <taxon>Kitasatosporales</taxon>
        <taxon>Streptomycetaceae</taxon>
        <taxon>Streptomyces</taxon>
    </lineage>
</organism>
<dbReference type="Proteomes" id="UP000682308">
    <property type="component" value="Unassembled WGS sequence"/>
</dbReference>
<name>A0A941FMD9_9ACTN</name>
<gene>
    <name evidence="1" type="ORF">KEF29_35205</name>
</gene>
<accession>A0A941FMD9</accession>
<comment type="caution">
    <text evidence="1">The sequence shown here is derived from an EMBL/GenBank/DDBJ whole genome shotgun (WGS) entry which is preliminary data.</text>
</comment>